<gene>
    <name evidence="3" type="ORF">D0X99_10005</name>
</gene>
<dbReference type="SUPFAM" id="SSF81324">
    <property type="entry name" value="Voltage-gated potassium channels"/>
    <property type="match status" value="1"/>
</dbReference>
<dbReference type="AlphaFoldDB" id="A0A418PS31"/>
<evidence type="ECO:0000259" key="2">
    <source>
        <dbReference type="Pfam" id="PF07885"/>
    </source>
</evidence>
<dbReference type="Proteomes" id="UP000283522">
    <property type="component" value="Unassembled WGS sequence"/>
</dbReference>
<name>A0A418PS31_9BACT</name>
<evidence type="ECO:0000313" key="4">
    <source>
        <dbReference type="Proteomes" id="UP000283522"/>
    </source>
</evidence>
<feature type="transmembrane region" description="Helical" evidence="1">
    <location>
        <begin position="76"/>
        <end position="97"/>
    </location>
</feature>
<keyword evidence="4" id="KW-1185">Reference proteome</keyword>
<dbReference type="GO" id="GO:0034220">
    <property type="term" value="P:monoatomic ion transmembrane transport"/>
    <property type="evidence" value="ECO:0007669"/>
    <property type="project" value="UniProtKB-KW"/>
</dbReference>
<feature type="transmembrane region" description="Helical" evidence="1">
    <location>
        <begin position="109"/>
        <end position="127"/>
    </location>
</feature>
<accession>A0A418PS31</accession>
<dbReference type="Pfam" id="PF07885">
    <property type="entry name" value="Ion_trans_2"/>
    <property type="match status" value="1"/>
</dbReference>
<keyword evidence="1" id="KW-0472">Membrane</keyword>
<dbReference type="EMBL" id="QXML01000004">
    <property type="protein sequence ID" value="RIW15747.1"/>
    <property type="molecule type" value="Genomic_DNA"/>
</dbReference>
<feature type="transmembrane region" description="Helical" evidence="1">
    <location>
        <begin position="21"/>
        <end position="47"/>
    </location>
</feature>
<feature type="transmembrane region" description="Helical" evidence="1">
    <location>
        <begin position="134"/>
        <end position="155"/>
    </location>
</feature>
<dbReference type="RefSeq" id="WP_119477657.1">
    <property type="nucleotide sequence ID" value="NZ_QXML01000004.1"/>
</dbReference>
<keyword evidence="3" id="KW-0406">Ion transport</keyword>
<feature type="transmembrane region" description="Helical" evidence="1">
    <location>
        <begin position="214"/>
        <end position="235"/>
    </location>
</feature>
<protein>
    <submittedName>
        <fullName evidence="3">Two pore domain potassium channel family protein</fullName>
    </submittedName>
</protein>
<keyword evidence="1" id="KW-0812">Transmembrane</keyword>
<keyword evidence="3" id="KW-0407">Ion channel</keyword>
<proteinExistence type="predicted"/>
<dbReference type="InterPro" id="IPR013099">
    <property type="entry name" value="K_chnl_dom"/>
</dbReference>
<keyword evidence="1" id="KW-1133">Transmembrane helix</keyword>
<feature type="transmembrane region" description="Helical" evidence="1">
    <location>
        <begin position="53"/>
        <end position="71"/>
    </location>
</feature>
<feature type="transmembrane region" description="Helical" evidence="1">
    <location>
        <begin position="188"/>
        <end position="207"/>
    </location>
</feature>
<dbReference type="OrthoDB" id="9799090at2"/>
<dbReference type="Gene3D" id="1.10.287.70">
    <property type="match status" value="1"/>
</dbReference>
<organism evidence="3 4">
    <name type="scientific">Algoriphagus lacus</name>
    <dbReference type="NCBI Taxonomy" id="2056311"/>
    <lineage>
        <taxon>Bacteria</taxon>
        <taxon>Pseudomonadati</taxon>
        <taxon>Bacteroidota</taxon>
        <taxon>Cytophagia</taxon>
        <taxon>Cytophagales</taxon>
        <taxon>Cyclobacteriaceae</taxon>
        <taxon>Algoriphagus</taxon>
    </lineage>
</organism>
<feature type="domain" description="Potassium channel" evidence="2">
    <location>
        <begin position="182"/>
        <end position="234"/>
    </location>
</feature>
<evidence type="ECO:0000256" key="1">
    <source>
        <dbReference type="SAM" id="Phobius"/>
    </source>
</evidence>
<evidence type="ECO:0000313" key="3">
    <source>
        <dbReference type="EMBL" id="RIW15747.1"/>
    </source>
</evidence>
<comment type="caution">
    <text evidence="3">The sequence shown here is derived from an EMBL/GenBank/DDBJ whole genome shotgun (WGS) entry which is preliminary data.</text>
</comment>
<sequence>MTQEENSKVHRVKRVVKHIANYWLNDASFVVLLVALVFTVFILPVLIEYGHVNMFFVNIVFIFLFFTGIWASDNKLLIALTTLLFLAQLGLRILRISDFPFEFYFLERIMGLLNMLVFIFLNIRLLFRNYEINLYRVIGAINVYLLIAILGAFALEVIQISVGSSISGINKDLEIIKLSGVDSDFSTYIYFCLVSLTTVGFGDYTPVNIMSKMLAVMLSTIGVLYPAVVIAKLVGTSTHSK</sequence>
<reference evidence="3 4" key="1">
    <citation type="submission" date="2018-09" db="EMBL/GenBank/DDBJ databases">
        <authorList>
            <person name="Wang X."/>
            <person name="Du Z."/>
        </authorList>
    </citation>
    <scope>NUCLEOTIDE SEQUENCE [LARGE SCALE GENOMIC DNA]</scope>
    <source>
        <strain evidence="3 4">N3</strain>
    </source>
</reference>
<keyword evidence="3" id="KW-0813">Transport</keyword>